<feature type="region of interest" description="Disordered" evidence="1">
    <location>
        <begin position="1"/>
        <end position="30"/>
    </location>
</feature>
<feature type="compositionally biased region" description="Acidic residues" evidence="1">
    <location>
        <begin position="586"/>
        <end position="601"/>
    </location>
</feature>
<evidence type="ECO:0000313" key="3">
    <source>
        <dbReference type="Proteomes" id="UP001218188"/>
    </source>
</evidence>
<feature type="compositionally biased region" description="Low complexity" evidence="1">
    <location>
        <begin position="473"/>
        <end position="492"/>
    </location>
</feature>
<evidence type="ECO:0000313" key="2">
    <source>
        <dbReference type="EMBL" id="KAJ7017687.1"/>
    </source>
</evidence>
<proteinExistence type="predicted"/>
<feature type="region of interest" description="Disordered" evidence="1">
    <location>
        <begin position="203"/>
        <end position="236"/>
    </location>
</feature>
<name>A0AAD6RZ57_9AGAR</name>
<sequence length="627" mass="69125">MTTTTPAQTLPTAGHNAQSDSYGPPDYLQPTLPHLQRLLAMKIPENPKSRPPPTLVLGMPVGSHAPSIDSSMFRGTCHCLTMTSGARNQAKLNEKARERMSRLRGKALDDSGLAKTQANMRRTHDATYRVKHKKEITFKATLRLQELHWKKYHGRPPPPAEKLDFTEQFQWFEEDRWAERMPAHLRARPTVATVPTIEQTLHPHEKVSPHRAKGVPPPRGNCPPTARKLSPQPSNQSCESTKVAVQLASFSSVPPCPPPTITVTPPVHQSSGWDETISPCVWLVTDPECPSPGPGLYTSWPTVLALTAGRQDPVYFDRQEDSYPEWHVHCRLGEHNHPVDPEPSRARPPFNYEQSPSRTLQSPARKIPHHIAPLSAALPNLHFAVRGGEVVYGRLEPVLQQYLRVSGAESTTELIATENYYKAIFFSRGASEAAAEQLAAARTGNGDPFIDSSPGIRCGSLTSPISPPPRGTSPPRATTSRTPATPSRTGRSGPKPIPAPVFTAPQQQPAIRPQHLVARRDPNSSRTRMASIRAAMEEKDREEKQRRSLASSARRAVIAEALAQTPKGQRGAEAGLSSKGKGKAVEEEEGEETDYDLDGEFLEIAKDWVPSEDRFDPTTENRPRDDA</sequence>
<feature type="compositionally biased region" description="Low complexity" evidence="1">
    <location>
        <begin position="1"/>
        <end position="13"/>
    </location>
</feature>
<dbReference type="EMBL" id="JARJCM010000387">
    <property type="protein sequence ID" value="KAJ7017687.1"/>
    <property type="molecule type" value="Genomic_DNA"/>
</dbReference>
<evidence type="ECO:0000256" key="1">
    <source>
        <dbReference type="SAM" id="MobiDB-lite"/>
    </source>
</evidence>
<organism evidence="2 3">
    <name type="scientific">Mycena alexandri</name>
    <dbReference type="NCBI Taxonomy" id="1745969"/>
    <lineage>
        <taxon>Eukaryota</taxon>
        <taxon>Fungi</taxon>
        <taxon>Dikarya</taxon>
        <taxon>Basidiomycota</taxon>
        <taxon>Agaricomycotina</taxon>
        <taxon>Agaricomycetes</taxon>
        <taxon>Agaricomycetidae</taxon>
        <taxon>Agaricales</taxon>
        <taxon>Marasmiineae</taxon>
        <taxon>Mycenaceae</taxon>
        <taxon>Mycena</taxon>
    </lineage>
</organism>
<keyword evidence="3" id="KW-1185">Reference proteome</keyword>
<feature type="region of interest" description="Disordered" evidence="1">
    <location>
        <begin position="443"/>
        <end position="627"/>
    </location>
</feature>
<feature type="compositionally biased region" description="Basic and acidic residues" evidence="1">
    <location>
        <begin position="535"/>
        <end position="546"/>
    </location>
</feature>
<feature type="compositionally biased region" description="Basic and acidic residues" evidence="1">
    <location>
        <begin position="603"/>
        <end position="627"/>
    </location>
</feature>
<protein>
    <submittedName>
        <fullName evidence="2">Uncharacterized protein</fullName>
    </submittedName>
</protein>
<accession>A0AAD6RZ57</accession>
<dbReference type="AlphaFoldDB" id="A0AAD6RZ57"/>
<gene>
    <name evidence="2" type="ORF">C8F04DRAFT_1200122</name>
</gene>
<dbReference type="Proteomes" id="UP001218188">
    <property type="component" value="Unassembled WGS sequence"/>
</dbReference>
<reference evidence="2" key="1">
    <citation type="submission" date="2023-03" db="EMBL/GenBank/DDBJ databases">
        <title>Massive genome expansion in bonnet fungi (Mycena s.s.) driven by repeated elements and novel gene families across ecological guilds.</title>
        <authorList>
            <consortium name="Lawrence Berkeley National Laboratory"/>
            <person name="Harder C.B."/>
            <person name="Miyauchi S."/>
            <person name="Viragh M."/>
            <person name="Kuo A."/>
            <person name="Thoen E."/>
            <person name="Andreopoulos B."/>
            <person name="Lu D."/>
            <person name="Skrede I."/>
            <person name="Drula E."/>
            <person name="Henrissat B."/>
            <person name="Morin E."/>
            <person name="Kohler A."/>
            <person name="Barry K."/>
            <person name="LaButti K."/>
            <person name="Morin E."/>
            <person name="Salamov A."/>
            <person name="Lipzen A."/>
            <person name="Mereny Z."/>
            <person name="Hegedus B."/>
            <person name="Baldrian P."/>
            <person name="Stursova M."/>
            <person name="Weitz H."/>
            <person name="Taylor A."/>
            <person name="Grigoriev I.V."/>
            <person name="Nagy L.G."/>
            <person name="Martin F."/>
            <person name="Kauserud H."/>
        </authorList>
    </citation>
    <scope>NUCLEOTIDE SEQUENCE</scope>
    <source>
        <strain evidence="2">CBHHK200</strain>
    </source>
</reference>
<comment type="caution">
    <text evidence="2">The sequence shown here is derived from an EMBL/GenBank/DDBJ whole genome shotgun (WGS) entry which is preliminary data.</text>
</comment>